<dbReference type="CDD" id="cd00207">
    <property type="entry name" value="fer2"/>
    <property type="match status" value="1"/>
</dbReference>
<reference evidence="9 10" key="1">
    <citation type="journal article" date="2015" name="Stand. Genomic Sci.">
        <title>Genomic Encyclopedia of Bacterial and Archaeal Type Strains, Phase III: the genomes of soil and plant-associated and newly described type strains.</title>
        <authorList>
            <person name="Whitman W.B."/>
            <person name="Woyke T."/>
            <person name="Klenk H.P."/>
            <person name="Zhou Y."/>
            <person name="Lilburn T.G."/>
            <person name="Beck B.J."/>
            <person name="De Vos P."/>
            <person name="Vandamme P."/>
            <person name="Eisen J.A."/>
            <person name="Garrity G."/>
            <person name="Hugenholtz P."/>
            <person name="Kyrpides N.C."/>
        </authorList>
    </citation>
    <scope>NUCLEOTIDE SEQUENCE [LARGE SCALE GENOMIC DNA]</scope>
    <source>
        <strain evidence="9 10">CGMCC 1.10136</strain>
    </source>
</reference>
<dbReference type="Gene3D" id="1.10.490.10">
    <property type="entry name" value="Globins"/>
    <property type="match status" value="1"/>
</dbReference>
<proteinExistence type="predicted"/>
<comment type="caution">
    <text evidence="9">The sequence shown here is derived from an EMBL/GenBank/DDBJ whole genome shotgun (WGS) entry which is preliminary data.</text>
</comment>
<dbReference type="Gene3D" id="3.40.50.80">
    <property type="entry name" value="Nucleotide-binding domain of ferredoxin-NADP reductase (FNR) module"/>
    <property type="match status" value="1"/>
</dbReference>
<organism evidence="9 10">
    <name type="scientific">Aerolutibacter ruishenii</name>
    <dbReference type="NCBI Taxonomy" id="686800"/>
    <lineage>
        <taxon>Bacteria</taxon>
        <taxon>Pseudomonadati</taxon>
        <taxon>Pseudomonadota</taxon>
        <taxon>Gammaproteobacteria</taxon>
        <taxon>Lysobacterales</taxon>
        <taxon>Lysobacteraceae</taxon>
        <taxon>Aerolutibacter</taxon>
    </lineage>
</organism>
<dbReference type="GO" id="GO:0046872">
    <property type="term" value="F:metal ion binding"/>
    <property type="evidence" value="ECO:0007669"/>
    <property type="project" value="UniProtKB-KW"/>
</dbReference>
<dbReference type="SUPFAM" id="SSF54292">
    <property type="entry name" value="2Fe-2S ferredoxin-like"/>
    <property type="match status" value="1"/>
</dbReference>
<evidence type="ECO:0000256" key="4">
    <source>
        <dbReference type="ARBA" id="ARBA00022723"/>
    </source>
</evidence>
<feature type="domain" description="FAD-binding FR-type" evidence="8">
    <location>
        <begin position="87"/>
        <end position="183"/>
    </location>
</feature>
<evidence type="ECO:0000256" key="3">
    <source>
        <dbReference type="ARBA" id="ARBA00022617"/>
    </source>
</evidence>
<keyword evidence="3 6" id="KW-0349">Heme</keyword>
<dbReference type="Pfam" id="PF00175">
    <property type="entry name" value="NAD_binding_1"/>
    <property type="match status" value="1"/>
</dbReference>
<dbReference type="InterPro" id="IPR009050">
    <property type="entry name" value="Globin-like_sf"/>
</dbReference>
<evidence type="ECO:0000256" key="5">
    <source>
        <dbReference type="ARBA" id="ARBA00023004"/>
    </source>
</evidence>
<dbReference type="PROSITE" id="PS51085">
    <property type="entry name" value="2FE2S_FER_2"/>
    <property type="match status" value="1"/>
</dbReference>
<dbReference type="Gene3D" id="3.10.20.30">
    <property type="match status" value="1"/>
</dbReference>
<dbReference type="GO" id="GO:0016491">
    <property type="term" value="F:oxidoreductase activity"/>
    <property type="evidence" value="ECO:0007669"/>
    <property type="project" value="InterPro"/>
</dbReference>
<dbReference type="InterPro" id="IPR001041">
    <property type="entry name" value="2Fe-2S_ferredoxin-type"/>
</dbReference>
<evidence type="ECO:0000259" key="8">
    <source>
        <dbReference type="PROSITE" id="PS51384"/>
    </source>
</evidence>
<dbReference type="GO" id="GO:0051536">
    <property type="term" value="F:iron-sulfur cluster binding"/>
    <property type="evidence" value="ECO:0007669"/>
    <property type="project" value="InterPro"/>
</dbReference>
<dbReference type="InterPro" id="IPR050415">
    <property type="entry name" value="MRET"/>
</dbReference>
<dbReference type="InterPro" id="IPR017927">
    <property type="entry name" value="FAD-bd_FR_type"/>
</dbReference>
<dbReference type="SUPFAM" id="SSF63380">
    <property type="entry name" value="Riboflavin synthase domain-like"/>
    <property type="match status" value="1"/>
</dbReference>
<dbReference type="Pfam" id="PF01152">
    <property type="entry name" value="Bac_globin"/>
    <property type="match status" value="1"/>
</dbReference>
<dbReference type="InterPro" id="IPR012675">
    <property type="entry name" value="Beta-grasp_dom_sf"/>
</dbReference>
<accession>A0A562LWF9</accession>
<dbReference type="InterPro" id="IPR036010">
    <property type="entry name" value="2Fe-2S_ferredoxin-like_sf"/>
</dbReference>
<dbReference type="InterPro" id="IPR001433">
    <property type="entry name" value="OxRdtase_FAD/NAD-bd"/>
</dbReference>
<protein>
    <submittedName>
        <fullName evidence="9">NAD(P)H-flavin reductase</fullName>
    </submittedName>
</protein>
<gene>
    <name evidence="9" type="ORF">IP93_01256</name>
</gene>
<evidence type="ECO:0000313" key="10">
    <source>
        <dbReference type="Proteomes" id="UP000316471"/>
    </source>
</evidence>
<evidence type="ECO:0000313" key="9">
    <source>
        <dbReference type="EMBL" id="TWI11975.1"/>
    </source>
</evidence>
<dbReference type="OrthoDB" id="9796486at2"/>
<feature type="domain" description="2Fe-2S ferredoxin-type" evidence="7">
    <location>
        <begin position="1"/>
        <end position="86"/>
    </location>
</feature>
<dbReference type="InterPro" id="IPR017938">
    <property type="entry name" value="Riboflavin_synthase-like_b-brl"/>
</dbReference>
<comment type="cofactor">
    <cofactor evidence="1">
        <name>heme b</name>
        <dbReference type="ChEBI" id="CHEBI:60344"/>
    </cofactor>
</comment>
<keyword evidence="5 6" id="KW-0408">Iron</keyword>
<sequence length="511" mass="56827">MSRLEYQGKVFSAAPGETLLDALLRQGADITHSCRKGSCGCCQLRLLDGSVDTLREVDASLTQGSHVLCCVSVPRGDVKLARPDPNQRLQQVELLARTQLAKDTYALDLAPLRMLEFRGGQHVYLIRGDNLARPYSIASRPEDDFSFRIHVRRRGEMSTWLCEQARIGERMYLRGPHGGCHDRDDLRGRPLLMLATGVGAGALMAVARDALAQGHAAPIEFHHGVGDAGDLYLDAELRTLAQQHPNFHYRPCVSGERTPGAAHGRIVTHALENRPRLEEHALLLCGLPAMVEDARVAAILADIPRERILADPFEFTHSPRPRDAEKVAGMPADPELWAALEQGPGLTRLLEAFYARAYEDPRLSPFFHNVTRDWAVQKQYEFLSNLFNGNKAYFGLNPYNAHHWMVISDELFDYREALFESVLREAGLAPDLIRRWLALHEQFRTEMVKGAPRGMIIGGVEQPLHNLSVQRLEIDAVCDGCHGEIAAGAPSRYQYRVGSLHCAECAGITDA</sequence>
<dbReference type="AlphaFoldDB" id="A0A562LWF9"/>
<dbReference type="PANTHER" id="PTHR47354:SF5">
    <property type="entry name" value="PROTEIN RFBI"/>
    <property type="match status" value="1"/>
</dbReference>
<dbReference type="CDD" id="cd00454">
    <property type="entry name" value="TrHb1_N"/>
    <property type="match status" value="1"/>
</dbReference>
<dbReference type="Pfam" id="PF00111">
    <property type="entry name" value="Fer2"/>
    <property type="match status" value="1"/>
</dbReference>
<dbReference type="InterPro" id="IPR008333">
    <property type="entry name" value="Cbr1-like_FAD-bd_dom"/>
</dbReference>
<dbReference type="GO" id="GO:0020037">
    <property type="term" value="F:heme binding"/>
    <property type="evidence" value="ECO:0007669"/>
    <property type="project" value="InterPro"/>
</dbReference>
<dbReference type="InterPro" id="IPR012292">
    <property type="entry name" value="Globin/Proto"/>
</dbReference>
<dbReference type="InterPro" id="IPR001486">
    <property type="entry name" value="Hemoglobin_trunc"/>
</dbReference>
<evidence type="ECO:0000256" key="1">
    <source>
        <dbReference type="ARBA" id="ARBA00001970"/>
    </source>
</evidence>
<evidence type="ECO:0000256" key="2">
    <source>
        <dbReference type="ARBA" id="ARBA00022448"/>
    </source>
</evidence>
<dbReference type="Proteomes" id="UP000316471">
    <property type="component" value="Unassembled WGS sequence"/>
</dbReference>
<feature type="binding site" description="distal binding residue" evidence="6">
    <location>
        <position position="402"/>
    </location>
    <ligand>
        <name>heme</name>
        <dbReference type="ChEBI" id="CHEBI:30413"/>
    </ligand>
    <ligandPart>
        <name>Fe</name>
        <dbReference type="ChEBI" id="CHEBI:18248"/>
    </ligandPart>
</feature>
<dbReference type="PANTHER" id="PTHR47354">
    <property type="entry name" value="NADH OXIDOREDUCTASE HCR"/>
    <property type="match status" value="1"/>
</dbReference>
<keyword evidence="10" id="KW-1185">Reference proteome</keyword>
<dbReference type="GO" id="GO:0019825">
    <property type="term" value="F:oxygen binding"/>
    <property type="evidence" value="ECO:0007669"/>
    <property type="project" value="InterPro"/>
</dbReference>
<keyword evidence="2" id="KW-0813">Transport</keyword>
<dbReference type="Pfam" id="PF00970">
    <property type="entry name" value="FAD_binding_6"/>
    <property type="match status" value="1"/>
</dbReference>
<evidence type="ECO:0000259" key="7">
    <source>
        <dbReference type="PROSITE" id="PS51085"/>
    </source>
</evidence>
<evidence type="ECO:0000256" key="6">
    <source>
        <dbReference type="PIRSR" id="PIRSR601486-1"/>
    </source>
</evidence>
<dbReference type="PROSITE" id="PS51384">
    <property type="entry name" value="FAD_FR"/>
    <property type="match status" value="1"/>
</dbReference>
<dbReference type="RefSeq" id="WP_144813367.1">
    <property type="nucleotide sequence ID" value="NZ_VLKP01000004.1"/>
</dbReference>
<keyword evidence="4 6" id="KW-0479">Metal-binding</keyword>
<dbReference type="Gene3D" id="2.40.30.10">
    <property type="entry name" value="Translation factors"/>
    <property type="match status" value="1"/>
</dbReference>
<dbReference type="SUPFAM" id="SSF46458">
    <property type="entry name" value="Globin-like"/>
    <property type="match status" value="1"/>
</dbReference>
<dbReference type="EMBL" id="VLKP01000004">
    <property type="protein sequence ID" value="TWI11975.1"/>
    <property type="molecule type" value="Genomic_DNA"/>
</dbReference>
<name>A0A562LWF9_9GAMM</name>
<dbReference type="SUPFAM" id="SSF52343">
    <property type="entry name" value="Ferredoxin reductase-like, C-terminal NADP-linked domain"/>
    <property type="match status" value="1"/>
</dbReference>
<dbReference type="InterPro" id="IPR039261">
    <property type="entry name" value="FNR_nucleotide-bd"/>
</dbReference>